<dbReference type="RefSeq" id="XP_018155914.1">
    <property type="nucleotide sequence ID" value="XM_018303891.1"/>
</dbReference>
<dbReference type="EMBL" id="LTAN01000006">
    <property type="protein sequence ID" value="OBR07396.1"/>
    <property type="molecule type" value="Genomic_DNA"/>
</dbReference>
<proteinExistence type="predicted"/>
<organism evidence="1 2">
    <name type="scientific">Colletotrichum higginsianum (strain IMI 349063)</name>
    <name type="common">Crucifer anthracnose fungus</name>
    <dbReference type="NCBI Taxonomy" id="759273"/>
    <lineage>
        <taxon>Eukaryota</taxon>
        <taxon>Fungi</taxon>
        <taxon>Dikarya</taxon>
        <taxon>Ascomycota</taxon>
        <taxon>Pezizomycotina</taxon>
        <taxon>Sordariomycetes</taxon>
        <taxon>Hypocreomycetidae</taxon>
        <taxon>Glomerellales</taxon>
        <taxon>Glomerellaceae</taxon>
        <taxon>Colletotrichum</taxon>
        <taxon>Colletotrichum destructivum species complex</taxon>
    </lineage>
</organism>
<comment type="caution">
    <text evidence="1">The sequence shown here is derived from an EMBL/GenBank/DDBJ whole genome shotgun (WGS) entry which is preliminary data.</text>
</comment>
<sequence length="262" mass="28708">MAGRPARLKSSQHTLWLFIPSSDQVALFRVPLLADQPSFDAYTVKSSVPQLNAMYLSTQAAVDPNVELYESCTEDTGVLASCFTSCPLLTPTPGYVGGIKRALRPADPSAFQYWPANIPASFTMINQSSGWKKLPLQRIARTRPSVIRGAVPPAVHWHSADSRLHTLSGSFAALAKAKIFVDGEENRNNTSIAFVLVALTATATATKTKPIYSAKIRSRPNWAVWLLAVSERLTRNHKPGVVKINTLVLYAKGCTYDYGVFR</sequence>
<dbReference type="Proteomes" id="UP000092177">
    <property type="component" value="Chromosome 6"/>
</dbReference>
<dbReference type="AlphaFoldDB" id="A0A1B7Y5Y8"/>
<evidence type="ECO:0000313" key="1">
    <source>
        <dbReference type="EMBL" id="OBR07396.1"/>
    </source>
</evidence>
<gene>
    <name evidence="1" type="ORF">CH63R_08917</name>
</gene>
<dbReference type="GeneID" id="28867998"/>
<name>A0A1B7Y5Y8_COLHI</name>
<protein>
    <submittedName>
        <fullName evidence="1">Uncharacterized protein</fullName>
    </submittedName>
</protein>
<dbReference type="VEuPathDB" id="FungiDB:CH63R_08917"/>
<keyword evidence="2" id="KW-1185">Reference proteome</keyword>
<dbReference type="KEGG" id="chig:CH63R_08917"/>
<evidence type="ECO:0000313" key="2">
    <source>
        <dbReference type="Proteomes" id="UP000092177"/>
    </source>
</evidence>
<reference evidence="2" key="1">
    <citation type="journal article" date="2017" name="BMC Genomics">
        <title>Gapless genome assembly of Colletotrichum higginsianum reveals chromosome structure and association of transposable elements with secondary metabolite gene clusters.</title>
        <authorList>
            <person name="Dallery J.-F."/>
            <person name="Lapalu N."/>
            <person name="Zampounis A."/>
            <person name="Pigne S."/>
            <person name="Luyten I."/>
            <person name="Amselem J."/>
            <person name="Wittenberg A.H.J."/>
            <person name="Zhou S."/>
            <person name="de Queiroz M.V."/>
            <person name="Robin G.P."/>
            <person name="Auger A."/>
            <person name="Hainaut M."/>
            <person name="Henrissat B."/>
            <person name="Kim K.-T."/>
            <person name="Lee Y.-H."/>
            <person name="Lespinet O."/>
            <person name="Schwartz D.C."/>
            <person name="Thon M.R."/>
            <person name="O'Connell R.J."/>
        </authorList>
    </citation>
    <scope>NUCLEOTIDE SEQUENCE [LARGE SCALE GENOMIC DNA]</scope>
    <source>
        <strain evidence="2">IMI 349063</strain>
    </source>
</reference>
<accession>A0A1B7Y5Y8</accession>